<comment type="caution">
    <text evidence="1">The sequence shown here is derived from an EMBL/GenBank/DDBJ whole genome shotgun (WGS) entry which is preliminary data.</text>
</comment>
<protein>
    <submittedName>
        <fullName evidence="1">PKD repeat protein</fullName>
    </submittedName>
</protein>
<organism evidence="1 2">
    <name type="scientific">Pedobacter africanus</name>
    <dbReference type="NCBI Taxonomy" id="151894"/>
    <lineage>
        <taxon>Bacteria</taxon>
        <taxon>Pseudomonadati</taxon>
        <taxon>Bacteroidota</taxon>
        <taxon>Sphingobacteriia</taxon>
        <taxon>Sphingobacteriales</taxon>
        <taxon>Sphingobacteriaceae</taxon>
        <taxon>Pedobacter</taxon>
    </lineage>
</organism>
<evidence type="ECO:0000313" key="2">
    <source>
        <dbReference type="Proteomes" id="UP001246858"/>
    </source>
</evidence>
<evidence type="ECO:0000313" key="1">
    <source>
        <dbReference type="EMBL" id="MDR6785874.1"/>
    </source>
</evidence>
<dbReference type="EMBL" id="JAVDTF010000005">
    <property type="protein sequence ID" value="MDR6785874.1"/>
    <property type="molecule type" value="Genomic_DNA"/>
</dbReference>
<sequence length="1996" mass="212235">MVKRLLILVVALVLFQISEVFSQISIGTVDAGPYTPGSSIAATFTIDPTTCIRPGNRFDLYLVRPDGTEIPTPIGSYNGFYSTFVNGVIPAGTPAGIGYKLRIKSTTPAFTSTDSAPFNIQTGSAPVLASVSSFPELAYDASGKAEVFGMCPGVDNTPFNFTNTSTASSVVSATVKNEISGLFEAPLSFTSTPPEASFTATLAHYTVFVISRLNGTVGTRAYLVVNNNINNSFGTSGSNIVCLPGGFLQYTVDLSETGIKNNFPGTTYEIKWGDANGTAEIYTRCDLTTGFVRHEYVRSSCGQPVYNTGNGNQYNVFGINISAVSPFCPGAGAGLSTYVRVVRKPENSFTSPIAACTGSTVNFENTSIAGETETNTPNCIDNNVRYNWYVDGVRFGTNLRREDIFTHPFPTPGVYTIRLESVTTGQCKGVAVSRTICIQDPPRPAFDFNNVAKTGCAPFRIQAFDRSIIDARCNTDNFYNWIVNGPAPVQFDPTAKDPVFTFNTPGTYEVILEIQTASCGTVRTQIPQQIVLVDGNPRTELSRDTTLCGLGAFGFNTTPGPTRTILEGTQQTIPGQTYTWTVTDVNGNPLPASDYVFENSDLHDQYPAIRFNSYKTYKIKVVHVNSCGTSEDEQVITFLESPVPTIASQDTICYNTPINLTGTPSNNNYIGYTWTSSGNGTFTNDNTLTPTYTPGSADLTALRVTITLTLNTGLAGSCQYVPVSKEIIIRPNNTGVNTTQEICTGNPLNYTPTSTVPGSTFIWTASNPDGNASGFTANGSGNITDVITNNNATGNAIVIYTITPSAKGCTGISYTLSVTVTPRPVITAVAANTTICSNTTSGVALSSNISGTTYTWTSSSPNGVTGGSNNPTPITVATIDDPLINNGTTQGSVTYTITPYSASGCPGAPVDVTINVDPAITAANAGLNASICDLTTYTLNGNVPKSNETGTWSLTSGQTGISFTNVNSASTGVDGLVAGQAYTFSWTIAAPGVCSSSSSSVTITVNQPTVPGTTAGTPTTVCAGTNSGTITLSGNLGSVIRWESSLDGTTNWTAVSGTNTGSTYTFSNLNTTIFYRAIVQNGQCNEMPSTATMVTVSPASTLAEAGPDQILCAEPGTTLAANAPDLAKNETGLWSIPAGAPSAFITTPGNPNTTVSNLLAGQTYRFVWTITGTGACGPTTDTVTITNNPTINQSITSTSVVVCNGQDVILTSANPPTGGDGQYAYQWESQVNGGPWLPQLSDGDEESLTITLTTPGTVNFRRIVNSGGCTDTSNVYPITVRPAITANNITADQTICSATAPVLLTGPVPTGGDGVFTYQWQSSLDGTTWTDILTANAIDYQPAILTNTTFYRRGASTAACGSAFIYSNSVKITVNPNARAEFTWTHDIDCFPFSLPITVVEHPENATYAWYADNVRLASSGSAFPGYTITASNQSVTIKLVVTSSFGCASDSLQHVFSTNQAVPASFTHSTSSNCGPVSANFVNTSNAGATFRWNFGNGQTSNDTNPTTVTFQPDASGKDTTYVVTLYSITSCGTDSAKVNILVKSPPRPVFSPNATNVCSPTPITFRNNSPLQTGVTYTFNFGDGTQETRNDRSPVTHIYPIRATVQTYYATLTAQNECGTVTTTPYTIIVRPNTVNAELVVNGNQLVGCAPHTVTFDNNTTGATSYTVDFNDGTQPRVSIIAPERFQYTFNNPGTYKVLLTATNGCSTDTTSETIVVRAQPQTDFNAVNTLGCTGLAVKFTNTSIGAVSYSWNFGDGSPVSNEFEPIHTYTGTQEYYAVTLTVTNTLQCSATIIKNQFIRIVQPPVAAFNVNPSTLISIPDYTFSFQDESTNNPTIWEWDFGDGTTSSQRNPSHTYLDTGTYKVTLKTTNQQGCFTTTFKNVTIKGVPGYLFVPNAFTPGDTRPELREFRAKGSGILSWRFGVFNKWGQLLWETTKLEEGRPAEGWDGTFKGSAMPQGVYYWKIDVKMVNGSEWKGMTYDSSPPKRTGAIHLIR</sequence>
<dbReference type="Proteomes" id="UP001246858">
    <property type="component" value="Unassembled WGS sequence"/>
</dbReference>
<keyword evidence="2" id="KW-1185">Reference proteome</keyword>
<reference evidence="1" key="1">
    <citation type="submission" date="2023-07" db="EMBL/GenBank/DDBJ databases">
        <title>Sorghum-associated microbial communities from plants grown in Nebraska, USA.</title>
        <authorList>
            <person name="Schachtman D."/>
        </authorList>
    </citation>
    <scope>NUCLEOTIDE SEQUENCE</scope>
    <source>
        <strain evidence="1">2697</strain>
    </source>
</reference>
<accession>A0ACC6L2P4</accession>
<name>A0ACC6L2P4_9SPHI</name>
<gene>
    <name evidence="1" type="ORF">J2X78_004466</name>
</gene>
<proteinExistence type="predicted"/>